<dbReference type="Proteomes" id="UP001549122">
    <property type="component" value="Unassembled WGS sequence"/>
</dbReference>
<dbReference type="EMBL" id="JBEPLO010000026">
    <property type="protein sequence ID" value="MET3558903.1"/>
    <property type="molecule type" value="Genomic_DNA"/>
</dbReference>
<reference evidence="14 15" key="1">
    <citation type="submission" date="2024-06" db="EMBL/GenBank/DDBJ databases">
        <title>Genomic Encyclopedia of Type Strains, Phase IV (KMG-IV): sequencing the most valuable type-strain genomes for metagenomic binning, comparative biology and taxonomic classification.</title>
        <authorList>
            <person name="Goeker M."/>
        </authorList>
    </citation>
    <scope>NUCLEOTIDE SEQUENCE [LARGE SCALE GENOMIC DNA]</scope>
    <source>
        <strain evidence="14 15">DSM 28303</strain>
    </source>
</reference>
<dbReference type="EC" id="2.3.2.17" evidence="2"/>
<feature type="coiled-coil region" evidence="13">
    <location>
        <begin position="242"/>
        <end position="303"/>
    </location>
</feature>
<evidence type="ECO:0000256" key="9">
    <source>
        <dbReference type="ARBA" id="ARBA00023316"/>
    </source>
</evidence>
<evidence type="ECO:0000256" key="10">
    <source>
        <dbReference type="ARBA" id="ARBA00030706"/>
    </source>
</evidence>
<proteinExistence type="inferred from homology"/>
<evidence type="ECO:0000313" key="14">
    <source>
        <dbReference type="EMBL" id="MET3558903.1"/>
    </source>
</evidence>
<protein>
    <recommendedName>
        <fullName evidence="3">Aminoacyltransferase FemA</fullName>
        <ecNumber evidence="2">2.3.2.17</ecNumber>
    </recommendedName>
    <alternativeName>
        <fullName evidence="11">Factor essential for expression of methicillin resistance A</fullName>
    </alternativeName>
    <alternativeName>
        <fullName evidence="10">N-acetylmuramoyl-L-alanyl-D-glutamyl-L-lysyl-(N6-glycyl)-D-alanyl-D-alanine-diphosphoundecaprenyl-N-acetylglucosamine:glycine glycyltransferase</fullName>
    </alternativeName>
</protein>
<dbReference type="SUPFAM" id="SSF55729">
    <property type="entry name" value="Acyl-CoA N-acyltransferases (Nat)"/>
    <property type="match status" value="2"/>
</dbReference>
<keyword evidence="6" id="KW-0133">Cell shape</keyword>
<dbReference type="InterPro" id="IPR050644">
    <property type="entry name" value="PG_Glycine_Bridge_Synth"/>
</dbReference>
<keyword evidence="4" id="KW-0963">Cytoplasm</keyword>
<evidence type="ECO:0000256" key="3">
    <source>
        <dbReference type="ARBA" id="ARBA00016236"/>
    </source>
</evidence>
<evidence type="ECO:0000256" key="11">
    <source>
        <dbReference type="ARBA" id="ARBA00032233"/>
    </source>
</evidence>
<dbReference type="RefSeq" id="WP_354366011.1">
    <property type="nucleotide sequence ID" value="NZ_JBEPLO010000026.1"/>
</dbReference>
<keyword evidence="7" id="KW-0573">Peptidoglycan synthesis</keyword>
<evidence type="ECO:0000256" key="4">
    <source>
        <dbReference type="ARBA" id="ARBA00022490"/>
    </source>
</evidence>
<evidence type="ECO:0000313" key="15">
    <source>
        <dbReference type="Proteomes" id="UP001549122"/>
    </source>
</evidence>
<organism evidence="14 15">
    <name type="scientific">Streptococcus rupicaprae</name>
    <dbReference type="NCBI Taxonomy" id="759619"/>
    <lineage>
        <taxon>Bacteria</taxon>
        <taxon>Bacillati</taxon>
        <taxon>Bacillota</taxon>
        <taxon>Bacilli</taxon>
        <taxon>Lactobacillales</taxon>
        <taxon>Streptococcaceae</taxon>
        <taxon>Streptococcus</taxon>
    </lineage>
</organism>
<dbReference type="InterPro" id="IPR016181">
    <property type="entry name" value="Acyl_CoA_acyltransferase"/>
</dbReference>
<name>A0ABV2FK54_9STRE</name>
<dbReference type="InterPro" id="IPR010978">
    <property type="entry name" value="tRNA-bd_arm"/>
</dbReference>
<evidence type="ECO:0000256" key="13">
    <source>
        <dbReference type="SAM" id="Coils"/>
    </source>
</evidence>
<evidence type="ECO:0000256" key="7">
    <source>
        <dbReference type="ARBA" id="ARBA00022984"/>
    </source>
</evidence>
<keyword evidence="5 14" id="KW-0808">Transferase</keyword>
<keyword evidence="15" id="KW-1185">Reference proteome</keyword>
<accession>A0ABV2FK54</accession>
<keyword evidence="13" id="KW-0175">Coiled coil</keyword>
<dbReference type="PANTHER" id="PTHR36174">
    <property type="entry name" value="LIPID II:GLYCINE GLYCYLTRANSFERASE"/>
    <property type="match status" value="1"/>
</dbReference>
<dbReference type="Gene3D" id="3.40.630.30">
    <property type="match status" value="2"/>
</dbReference>
<dbReference type="InterPro" id="IPR003447">
    <property type="entry name" value="FEMABX"/>
</dbReference>
<keyword evidence="9" id="KW-0961">Cell wall biogenesis/degradation</keyword>
<dbReference type="GO" id="GO:0016746">
    <property type="term" value="F:acyltransferase activity"/>
    <property type="evidence" value="ECO:0007669"/>
    <property type="project" value="UniProtKB-KW"/>
</dbReference>
<evidence type="ECO:0000256" key="8">
    <source>
        <dbReference type="ARBA" id="ARBA00023315"/>
    </source>
</evidence>
<dbReference type="PANTHER" id="PTHR36174:SF2">
    <property type="entry name" value="AMINOACYLTRANSFERASE FEMA"/>
    <property type="match status" value="1"/>
</dbReference>
<evidence type="ECO:0000256" key="12">
    <source>
        <dbReference type="ARBA" id="ARBA00047483"/>
    </source>
</evidence>
<evidence type="ECO:0000256" key="2">
    <source>
        <dbReference type="ARBA" id="ARBA00012466"/>
    </source>
</evidence>
<comment type="catalytic activity">
    <reaction evidence="12">
        <text>beta-D-GlcNAc-(1-&gt;4)-Mur2Ac(oyl-L-Ala-D-isoglutaminyl-L-Lys-(N(6)-Gly)-D-Ala-D-Ala)-di-trans,octa-cis-undecaprenyl diphosphate + 2 glycyl-tRNA(Gly) = MurNAc-L-Ala-D-isoglutaminyl-L-Lys-(N(6)-tri-Gly)-D-Ala-D-Ala-diphospho-di-trans,octa-cis-undecaprenyl-GlcNAc + 2 tRNA(Gly) + 2 H(+)</text>
        <dbReference type="Rhea" id="RHEA:30439"/>
        <dbReference type="Rhea" id="RHEA-COMP:9664"/>
        <dbReference type="Rhea" id="RHEA-COMP:9683"/>
        <dbReference type="ChEBI" id="CHEBI:15378"/>
        <dbReference type="ChEBI" id="CHEBI:62234"/>
        <dbReference type="ChEBI" id="CHEBI:62235"/>
        <dbReference type="ChEBI" id="CHEBI:78442"/>
        <dbReference type="ChEBI" id="CHEBI:78522"/>
        <dbReference type="EC" id="2.3.2.17"/>
    </reaction>
</comment>
<keyword evidence="8 14" id="KW-0012">Acyltransferase</keyword>
<dbReference type="PROSITE" id="PS51191">
    <property type="entry name" value="FEMABX"/>
    <property type="match status" value="1"/>
</dbReference>
<comment type="similarity">
    <text evidence="1">Belongs to the FemABX family.</text>
</comment>
<evidence type="ECO:0000256" key="1">
    <source>
        <dbReference type="ARBA" id="ARBA00009943"/>
    </source>
</evidence>
<dbReference type="Gene3D" id="1.20.58.90">
    <property type="match status" value="1"/>
</dbReference>
<gene>
    <name evidence="14" type="ORF">ABID29_002031</name>
</gene>
<sequence>MTLIQLEATAFETFASQYPGSFMQSVEMAELFKKRGFTTYFLGLERDQQLQVAGLVYTLPMTGGLHMEINSGPISRDTNYLKEFYRELQAFAKEKGALQLLVKPYDTYQVFDGEGNPTSPENGHPIMDLTDLGYQHDGLLTGYPGGEPDWHYVKDLSGLTPETLTKSFSKKGRPQVNKALSFGIKTKILTRDQLPLFKAVTAATSERRDYTDKSLEYYQDFYDSFGDKAQFMLATIQFQDYLDNLLIDYRKLEEKLQNTEAQLQEYPDSAKHKNISRELKSQMATFETRISEAKNLVEQYGQEEVVLACALFIYLGNETAYLFSGSHPEFNRFYAPMVLQHGAMLESLKRGISTYNFLGITGEFDGSDGVLRFKQQFNGYITRKMGTFRYYPKPWKFKLLQALKGLLGR</sequence>
<comment type="caution">
    <text evidence="14">The sequence shown here is derived from an EMBL/GenBank/DDBJ whole genome shotgun (WGS) entry which is preliminary data.</text>
</comment>
<evidence type="ECO:0000256" key="5">
    <source>
        <dbReference type="ARBA" id="ARBA00022679"/>
    </source>
</evidence>
<dbReference type="SUPFAM" id="SSF46589">
    <property type="entry name" value="tRNA-binding arm"/>
    <property type="match status" value="1"/>
</dbReference>
<dbReference type="Pfam" id="PF02388">
    <property type="entry name" value="FemAB"/>
    <property type="match status" value="1"/>
</dbReference>
<evidence type="ECO:0000256" key="6">
    <source>
        <dbReference type="ARBA" id="ARBA00022960"/>
    </source>
</evidence>